<name>A0A9W8G1T4_9FUNG</name>
<reference evidence="5" key="1">
    <citation type="submission" date="2022-07" db="EMBL/GenBank/DDBJ databases">
        <title>Phylogenomic reconstructions and comparative analyses of Kickxellomycotina fungi.</title>
        <authorList>
            <person name="Reynolds N.K."/>
            <person name="Stajich J.E."/>
            <person name="Barry K."/>
            <person name="Grigoriev I.V."/>
            <person name="Crous P."/>
            <person name="Smith M.E."/>
        </authorList>
    </citation>
    <scope>NUCLEOTIDE SEQUENCE</scope>
    <source>
        <strain evidence="5">NRRL 3115</strain>
    </source>
</reference>
<comment type="caution">
    <text evidence="5">The sequence shown here is derived from an EMBL/GenBank/DDBJ whole genome shotgun (WGS) entry which is preliminary data.</text>
</comment>
<evidence type="ECO:0000256" key="3">
    <source>
        <dbReference type="ARBA" id="ARBA00038050"/>
    </source>
</evidence>
<dbReference type="Gene3D" id="3.40.1490.10">
    <property type="entry name" value="Bit1"/>
    <property type="match status" value="1"/>
</dbReference>
<evidence type="ECO:0000256" key="1">
    <source>
        <dbReference type="ARBA" id="ARBA00013260"/>
    </source>
</evidence>
<dbReference type="AlphaFoldDB" id="A0A9W8G1T4"/>
<accession>A0A9W8G1T4</accession>
<proteinExistence type="inferred from homology"/>
<dbReference type="SUPFAM" id="SSF102462">
    <property type="entry name" value="Peptidyl-tRNA hydrolase II"/>
    <property type="match status" value="1"/>
</dbReference>
<evidence type="ECO:0000256" key="4">
    <source>
        <dbReference type="ARBA" id="ARBA00048707"/>
    </source>
</evidence>
<dbReference type="OrthoDB" id="1733656at2759"/>
<evidence type="ECO:0000256" key="2">
    <source>
        <dbReference type="ARBA" id="ARBA00022801"/>
    </source>
</evidence>
<comment type="similarity">
    <text evidence="3">Belongs to the PTH2 family.</text>
</comment>
<dbReference type="GO" id="GO:0005829">
    <property type="term" value="C:cytosol"/>
    <property type="evidence" value="ECO:0007669"/>
    <property type="project" value="TreeGrafter"/>
</dbReference>
<dbReference type="PANTHER" id="PTHR12649:SF11">
    <property type="entry name" value="PEPTIDYL-TRNA HYDROLASE 2, MITOCHONDRIAL"/>
    <property type="match status" value="1"/>
</dbReference>
<dbReference type="PANTHER" id="PTHR12649">
    <property type="entry name" value="PEPTIDYL-TRNA HYDROLASE 2"/>
    <property type="match status" value="1"/>
</dbReference>
<dbReference type="InterPro" id="IPR023476">
    <property type="entry name" value="Pep_tRNA_hydro_II_dom_sf"/>
</dbReference>
<evidence type="ECO:0000313" key="5">
    <source>
        <dbReference type="EMBL" id="KAJ2670298.1"/>
    </source>
</evidence>
<dbReference type="Proteomes" id="UP001151518">
    <property type="component" value="Unassembled WGS sequence"/>
</dbReference>
<dbReference type="InterPro" id="IPR002833">
    <property type="entry name" value="PTH2"/>
</dbReference>
<protein>
    <recommendedName>
        <fullName evidence="1">peptidyl-tRNA hydrolase</fullName>
        <ecNumber evidence="1">3.1.1.29</ecNumber>
    </recommendedName>
</protein>
<dbReference type="Pfam" id="PF01981">
    <property type="entry name" value="PTH2"/>
    <property type="match status" value="1"/>
</dbReference>
<gene>
    <name evidence="5" type="ORF">GGI25_005880</name>
</gene>
<dbReference type="GO" id="GO:0004045">
    <property type="term" value="F:peptidyl-tRNA hydrolase activity"/>
    <property type="evidence" value="ECO:0007669"/>
    <property type="project" value="UniProtKB-EC"/>
</dbReference>
<comment type="catalytic activity">
    <reaction evidence="4">
        <text>an N-acyl-L-alpha-aminoacyl-tRNA + H2O = an N-acyl-L-amino acid + a tRNA + H(+)</text>
        <dbReference type="Rhea" id="RHEA:54448"/>
        <dbReference type="Rhea" id="RHEA-COMP:10123"/>
        <dbReference type="Rhea" id="RHEA-COMP:13883"/>
        <dbReference type="ChEBI" id="CHEBI:15377"/>
        <dbReference type="ChEBI" id="CHEBI:15378"/>
        <dbReference type="ChEBI" id="CHEBI:59874"/>
        <dbReference type="ChEBI" id="CHEBI:78442"/>
        <dbReference type="ChEBI" id="CHEBI:138191"/>
        <dbReference type="EC" id="3.1.1.29"/>
    </reaction>
</comment>
<dbReference type="EC" id="3.1.1.29" evidence="1"/>
<sequence length="171" mass="18484">MQAGFKLNELLSTDIQLWQLAVVLGATALLTRLCFQPTKHSNVSDHKKVQLELSKNNESLARRARSEGTKLVLVVCGDLGLAKGTVAVECARATLECYKRAQSEVPGVLTVWEREGQAKVTLKCTGAEMAQLWQQAENAGLVASNNEKMVLGIGPGPISLINTVSGHLKLY</sequence>
<evidence type="ECO:0000313" key="6">
    <source>
        <dbReference type="Proteomes" id="UP001151518"/>
    </source>
</evidence>
<organism evidence="5 6">
    <name type="scientific">Coemansia spiralis</name>
    <dbReference type="NCBI Taxonomy" id="417178"/>
    <lineage>
        <taxon>Eukaryota</taxon>
        <taxon>Fungi</taxon>
        <taxon>Fungi incertae sedis</taxon>
        <taxon>Zoopagomycota</taxon>
        <taxon>Kickxellomycotina</taxon>
        <taxon>Kickxellomycetes</taxon>
        <taxon>Kickxellales</taxon>
        <taxon>Kickxellaceae</taxon>
        <taxon>Coemansia</taxon>
    </lineage>
</organism>
<keyword evidence="2" id="KW-0378">Hydrolase</keyword>
<dbReference type="EMBL" id="JANBTW010000127">
    <property type="protein sequence ID" value="KAJ2670298.1"/>
    <property type="molecule type" value="Genomic_DNA"/>
</dbReference>